<dbReference type="AlphaFoldDB" id="A0A078B5U6"/>
<reference evidence="6 7" key="1">
    <citation type="submission" date="2014-06" db="EMBL/GenBank/DDBJ databases">
        <authorList>
            <person name="Swart Estienne"/>
        </authorList>
    </citation>
    <scope>NUCLEOTIDE SEQUENCE [LARGE SCALE GENOMIC DNA]</scope>
    <source>
        <strain evidence="6 7">130c</strain>
    </source>
</reference>
<feature type="transmembrane region" description="Helical" evidence="5">
    <location>
        <begin position="387"/>
        <end position="406"/>
    </location>
</feature>
<dbReference type="Pfam" id="PF07690">
    <property type="entry name" value="MFS_1"/>
    <property type="match status" value="1"/>
</dbReference>
<feature type="transmembrane region" description="Helical" evidence="5">
    <location>
        <begin position="474"/>
        <end position="495"/>
    </location>
</feature>
<keyword evidence="2 5" id="KW-0812">Transmembrane</keyword>
<dbReference type="PROSITE" id="PS00217">
    <property type="entry name" value="SUGAR_TRANSPORT_2"/>
    <property type="match status" value="1"/>
</dbReference>
<organism evidence="6 7">
    <name type="scientific">Stylonychia lemnae</name>
    <name type="common">Ciliate</name>
    <dbReference type="NCBI Taxonomy" id="5949"/>
    <lineage>
        <taxon>Eukaryota</taxon>
        <taxon>Sar</taxon>
        <taxon>Alveolata</taxon>
        <taxon>Ciliophora</taxon>
        <taxon>Intramacronucleata</taxon>
        <taxon>Spirotrichea</taxon>
        <taxon>Stichotrichia</taxon>
        <taxon>Sporadotrichida</taxon>
        <taxon>Oxytrichidae</taxon>
        <taxon>Stylonychinae</taxon>
        <taxon>Stylonychia</taxon>
    </lineage>
</organism>
<dbReference type="InterPro" id="IPR005829">
    <property type="entry name" value="Sugar_transporter_CS"/>
</dbReference>
<dbReference type="Gene3D" id="1.20.1250.20">
    <property type="entry name" value="MFS general substrate transporter like domains"/>
    <property type="match status" value="1"/>
</dbReference>
<dbReference type="GO" id="GO:0016020">
    <property type="term" value="C:membrane"/>
    <property type="evidence" value="ECO:0007669"/>
    <property type="project" value="UniProtKB-SubCell"/>
</dbReference>
<comment type="subcellular location">
    <subcellularLocation>
        <location evidence="1">Membrane</location>
        <topology evidence="1">Multi-pass membrane protein</topology>
    </subcellularLocation>
</comment>
<dbReference type="Proteomes" id="UP000039865">
    <property type="component" value="Unassembled WGS sequence"/>
</dbReference>
<dbReference type="InterPro" id="IPR051617">
    <property type="entry name" value="UNC-93-like_regulator"/>
</dbReference>
<feature type="transmembrane region" description="Helical" evidence="5">
    <location>
        <begin position="25"/>
        <end position="44"/>
    </location>
</feature>
<evidence type="ECO:0000313" key="7">
    <source>
        <dbReference type="Proteomes" id="UP000039865"/>
    </source>
</evidence>
<feature type="transmembrane region" description="Helical" evidence="5">
    <location>
        <begin position="94"/>
        <end position="111"/>
    </location>
</feature>
<feature type="transmembrane region" description="Helical" evidence="5">
    <location>
        <begin position="131"/>
        <end position="150"/>
    </location>
</feature>
<protein>
    <submittedName>
        <fullName evidence="6">Major facilitator superfamily protein</fullName>
    </submittedName>
</protein>
<dbReference type="EMBL" id="CCKQ01017703">
    <property type="protein sequence ID" value="CDW89596.1"/>
    <property type="molecule type" value="Genomic_DNA"/>
</dbReference>
<keyword evidence="3 5" id="KW-1133">Transmembrane helix</keyword>
<evidence type="ECO:0000256" key="4">
    <source>
        <dbReference type="ARBA" id="ARBA00023136"/>
    </source>
</evidence>
<sequence length="518" mass="58451">MSTKSLKDSEFIKLKHVQQNQKNHYANFGKAVYCSVGFLILYTALNPTQISYTQILTSNNYDQLGNFCLALSYLFYGIGCLVASYIVENLGLKFSLSIAALSDTIWILSIIPPAYSSQNDTNNGMIITNTGFVYTTQILIQIIQGICLGLKWVAGGKYISQCATEETRGFYFGIFWGIFMISMVLGSLIAAFISIHFNQTTFLFIMATIATLSIVVFSTLAEPIPQERYLPAENENDYQSEEDDEIIKLQSCERIRLFKKCENYQAIEQKSDSCNEYNRSINQVFTIQRQSIKAAPISLKIEVKEILQLITSKRMLPLLPQLIWLGASIAIYSGILVIIIIETQSFGDDQQKFFQSMLTMVSFGAGEIMGSLISGLMIDYYGNKKTVYMNILLVSLQTCLMFVYMIDYKFSSFAFLLTFVWGLQDSSNNTLSVEILAFEFTNNSQSIAVSNFSLAMGALAFNFIQGFIKGKEQYLIYTTIIGFFGILCNISSLFFQFKPMPKDSKQSMKSMNYNDDCN</sequence>
<evidence type="ECO:0000256" key="1">
    <source>
        <dbReference type="ARBA" id="ARBA00004141"/>
    </source>
</evidence>
<keyword evidence="4 5" id="KW-0472">Membrane</keyword>
<evidence type="ECO:0000256" key="5">
    <source>
        <dbReference type="SAM" id="Phobius"/>
    </source>
</evidence>
<dbReference type="InterPro" id="IPR011701">
    <property type="entry name" value="MFS"/>
</dbReference>
<dbReference type="OrthoDB" id="196103at2759"/>
<dbReference type="PANTHER" id="PTHR23294:SF0">
    <property type="entry name" value="UNC93-LIKE PROTEIN MFSD11"/>
    <property type="match status" value="1"/>
</dbReference>
<feature type="transmembrane region" description="Helical" evidence="5">
    <location>
        <begin position="64"/>
        <end position="87"/>
    </location>
</feature>
<dbReference type="SUPFAM" id="SSF103473">
    <property type="entry name" value="MFS general substrate transporter"/>
    <property type="match status" value="1"/>
</dbReference>
<dbReference type="GO" id="GO:0022857">
    <property type="term" value="F:transmembrane transporter activity"/>
    <property type="evidence" value="ECO:0007669"/>
    <property type="project" value="InterPro"/>
</dbReference>
<feature type="transmembrane region" description="Helical" evidence="5">
    <location>
        <begin position="353"/>
        <end position="375"/>
    </location>
</feature>
<evidence type="ECO:0000256" key="3">
    <source>
        <dbReference type="ARBA" id="ARBA00022989"/>
    </source>
</evidence>
<evidence type="ECO:0000313" key="6">
    <source>
        <dbReference type="EMBL" id="CDW89596.1"/>
    </source>
</evidence>
<feature type="transmembrane region" description="Helical" evidence="5">
    <location>
        <begin position="322"/>
        <end position="341"/>
    </location>
</feature>
<gene>
    <name evidence="6" type="primary">Contig5959.g6381</name>
    <name evidence="6" type="ORF">STYLEM_18730</name>
</gene>
<accession>A0A078B5U6</accession>
<proteinExistence type="predicted"/>
<feature type="transmembrane region" description="Helical" evidence="5">
    <location>
        <begin position="201"/>
        <end position="221"/>
    </location>
</feature>
<feature type="transmembrane region" description="Helical" evidence="5">
    <location>
        <begin position="170"/>
        <end position="195"/>
    </location>
</feature>
<keyword evidence="7" id="KW-1185">Reference proteome</keyword>
<feature type="transmembrane region" description="Helical" evidence="5">
    <location>
        <begin position="448"/>
        <end position="468"/>
    </location>
</feature>
<evidence type="ECO:0000256" key="2">
    <source>
        <dbReference type="ARBA" id="ARBA00022692"/>
    </source>
</evidence>
<dbReference type="PANTHER" id="PTHR23294">
    <property type="entry name" value="ET TRANSLATION PRODUCT-RELATED"/>
    <property type="match status" value="1"/>
</dbReference>
<name>A0A078B5U6_STYLE</name>
<dbReference type="InterPro" id="IPR036259">
    <property type="entry name" value="MFS_trans_sf"/>
</dbReference>
<dbReference type="InParanoid" id="A0A078B5U6"/>